<proteinExistence type="predicted"/>
<feature type="chain" id="PRO_5029479788" evidence="1">
    <location>
        <begin position="20"/>
        <end position="165"/>
    </location>
</feature>
<dbReference type="EMBL" id="JAAPAO010000942">
    <property type="protein sequence ID" value="KAF4652285.1"/>
    <property type="molecule type" value="Genomic_DNA"/>
</dbReference>
<evidence type="ECO:0000256" key="1">
    <source>
        <dbReference type="SAM" id="SignalP"/>
    </source>
</evidence>
<evidence type="ECO:0000313" key="3">
    <source>
        <dbReference type="Proteomes" id="UP000591131"/>
    </source>
</evidence>
<evidence type="ECO:0000313" key="2">
    <source>
        <dbReference type="EMBL" id="KAF4652285.1"/>
    </source>
</evidence>
<keyword evidence="1" id="KW-0732">Signal</keyword>
<accession>A0A7J6KY71</accession>
<protein>
    <submittedName>
        <fullName evidence="2">Uncharacterized protein</fullName>
    </submittedName>
</protein>
<organism evidence="2 3">
    <name type="scientific">Perkinsus chesapeaki</name>
    <name type="common">Clam parasite</name>
    <name type="synonym">Perkinsus andrewsi</name>
    <dbReference type="NCBI Taxonomy" id="330153"/>
    <lineage>
        <taxon>Eukaryota</taxon>
        <taxon>Sar</taxon>
        <taxon>Alveolata</taxon>
        <taxon>Perkinsozoa</taxon>
        <taxon>Perkinsea</taxon>
        <taxon>Perkinsida</taxon>
        <taxon>Perkinsidae</taxon>
        <taxon>Perkinsus</taxon>
    </lineage>
</organism>
<gene>
    <name evidence="2" type="ORF">FOL47_011177</name>
</gene>
<sequence length="165" mass="18656">MLSSIIVNSLLVTFAVVECQTDPPTTAIQVYRGWVADTNVQITVVLTNVDDPSDPRQRRARVSVVSPNTDEETLVNYGDIPMEPTENPGEFRLAWRSEALRVAREHIRSWRVPNLLWDDLRDVVYFRFRNSALTTVTLVLGGIPRFLQLVHPGFEASVAYCGSRK</sequence>
<reference evidence="2 3" key="1">
    <citation type="submission" date="2020-04" db="EMBL/GenBank/DDBJ databases">
        <title>Perkinsus chesapeaki whole genome sequence.</title>
        <authorList>
            <person name="Bogema D.R."/>
        </authorList>
    </citation>
    <scope>NUCLEOTIDE SEQUENCE [LARGE SCALE GENOMIC DNA]</scope>
    <source>
        <strain evidence="2">ATCC PRA-425</strain>
    </source>
</reference>
<dbReference type="Proteomes" id="UP000591131">
    <property type="component" value="Unassembled WGS sequence"/>
</dbReference>
<name>A0A7J6KY71_PERCH</name>
<keyword evidence="3" id="KW-1185">Reference proteome</keyword>
<comment type="caution">
    <text evidence="2">The sequence shown here is derived from an EMBL/GenBank/DDBJ whole genome shotgun (WGS) entry which is preliminary data.</text>
</comment>
<feature type="signal peptide" evidence="1">
    <location>
        <begin position="1"/>
        <end position="19"/>
    </location>
</feature>
<dbReference type="AlphaFoldDB" id="A0A7J6KY71"/>